<protein>
    <submittedName>
        <fullName evidence="2">SAM-dependent methyltransferase</fullName>
    </submittedName>
</protein>
<accession>A0A7J9RYR4</accession>
<organism evidence="2 3">
    <name type="scientific">Sulfurisphaera ohwakuensis</name>
    <dbReference type="NCBI Taxonomy" id="69656"/>
    <lineage>
        <taxon>Archaea</taxon>
        <taxon>Thermoproteota</taxon>
        <taxon>Thermoprotei</taxon>
        <taxon>Sulfolobales</taxon>
        <taxon>Sulfolobaceae</taxon>
        <taxon>Sulfurisphaera</taxon>
    </lineage>
</organism>
<dbReference type="InterPro" id="IPR029063">
    <property type="entry name" value="SAM-dependent_MTases_sf"/>
</dbReference>
<name>A0A7J9RYR4_SULOH</name>
<comment type="caution">
    <text evidence="2">The sequence shown here is derived from an EMBL/GenBank/DDBJ whole genome shotgun (WGS) entry which is preliminary data.</text>
</comment>
<keyword evidence="2" id="KW-0808">Transferase</keyword>
<dbReference type="OrthoDB" id="34186at2157"/>
<dbReference type="SUPFAM" id="SSF53335">
    <property type="entry name" value="S-adenosyl-L-methionine-dependent methyltransferases"/>
    <property type="match status" value="1"/>
</dbReference>
<dbReference type="Proteomes" id="UP000582213">
    <property type="component" value="Unassembled WGS sequence"/>
</dbReference>
<keyword evidence="2" id="KW-0489">Methyltransferase</keyword>
<dbReference type="EMBL" id="JACHFY010000014">
    <property type="protein sequence ID" value="MBB5254364.1"/>
    <property type="molecule type" value="Genomic_DNA"/>
</dbReference>
<evidence type="ECO:0000313" key="3">
    <source>
        <dbReference type="Proteomes" id="UP000582213"/>
    </source>
</evidence>
<dbReference type="AlphaFoldDB" id="A0A7J9RYR4"/>
<sequence>MKYLELLPSDAKTLKQSLSAIYHNDGKKEEIDLSYSKISQITSDNYDFIFSHKLLNGEALILKNITSFLIIDTGFFRYIRSKKLNLNLKGKTLQIGSPLINATVTVSNDSAYFYVDNLVNSVYPLPFRDNSFDNVIISEILDYDIIREASRVLKNNGKGYLIINAFDGVRPVEGIRVLSIRFNIKFVRELEGFWIIEGTKKN</sequence>
<gene>
    <name evidence="2" type="ORF">HNQ62_002138</name>
</gene>
<dbReference type="RefSeq" id="WP_196772273.1">
    <property type="nucleotide sequence ID" value="NZ_CP045484.1"/>
</dbReference>
<evidence type="ECO:0000313" key="2">
    <source>
        <dbReference type="EMBL" id="MBB5254364.1"/>
    </source>
</evidence>
<dbReference type="GeneID" id="42800374"/>
<dbReference type="Gene3D" id="3.40.50.150">
    <property type="entry name" value="Vaccinia Virus protein VP39"/>
    <property type="match status" value="1"/>
</dbReference>
<dbReference type="InterPro" id="IPR013216">
    <property type="entry name" value="Methyltransf_11"/>
</dbReference>
<dbReference type="GO" id="GO:0008757">
    <property type="term" value="F:S-adenosylmethionine-dependent methyltransferase activity"/>
    <property type="evidence" value="ECO:0007669"/>
    <property type="project" value="InterPro"/>
</dbReference>
<dbReference type="Pfam" id="PF08241">
    <property type="entry name" value="Methyltransf_11"/>
    <property type="match status" value="1"/>
</dbReference>
<dbReference type="GO" id="GO:0032259">
    <property type="term" value="P:methylation"/>
    <property type="evidence" value="ECO:0007669"/>
    <property type="project" value="UniProtKB-KW"/>
</dbReference>
<reference evidence="2 3" key="1">
    <citation type="submission" date="2020-08" db="EMBL/GenBank/DDBJ databases">
        <title>Genomic Encyclopedia of Type Strains, Phase IV (KMG-IV): sequencing the most valuable type-strain genomes for metagenomic binning, comparative biology and taxonomic classification.</title>
        <authorList>
            <person name="Goeker M."/>
        </authorList>
    </citation>
    <scope>NUCLEOTIDE SEQUENCE [LARGE SCALE GENOMIC DNA]</scope>
    <source>
        <strain evidence="2 3">DSM 12421</strain>
    </source>
</reference>
<feature type="domain" description="Methyltransferase type 11" evidence="1">
    <location>
        <begin position="115"/>
        <end position="158"/>
    </location>
</feature>
<evidence type="ECO:0000259" key="1">
    <source>
        <dbReference type="Pfam" id="PF08241"/>
    </source>
</evidence>
<proteinExistence type="predicted"/>